<proteinExistence type="predicted"/>
<gene>
    <name evidence="4" type="ORF">SEPMUDRAFT_65060</name>
</gene>
<keyword evidence="5" id="KW-1185">Reference proteome</keyword>
<dbReference type="Proteomes" id="UP000016931">
    <property type="component" value="Unassembled WGS sequence"/>
</dbReference>
<accession>M3B1X1</accession>
<dbReference type="SUPFAM" id="SSF53474">
    <property type="entry name" value="alpha/beta-Hydrolases"/>
    <property type="match status" value="1"/>
</dbReference>
<feature type="domain" description="Nephrocystin 3-like N-terminal" evidence="3">
    <location>
        <begin position="307"/>
        <end position="482"/>
    </location>
</feature>
<reference evidence="4 5" key="1">
    <citation type="journal article" date="2012" name="PLoS Pathog.">
        <title>Diverse lifestyles and strategies of plant pathogenesis encoded in the genomes of eighteen Dothideomycetes fungi.</title>
        <authorList>
            <person name="Ohm R.A."/>
            <person name="Feau N."/>
            <person name="Henrissat B."/>
            <person name="Schoch C.L."/>
            <person name="Horwitz B.A."/>
            <person name="Barry K.W."/>
            <person name="Condon B.J."/>
            <person name="Copeland A.C."/>
            <person name="Dhillon B."/>
            <person name="Glaser F."/>
            <person name="Hesse C.N."/>
            <person name="Kosti I."/>
            <person name="LaButti K."/>
            <person name="Lindquist E.A."/>
            <person name="Lucas S."/>
            <person name="Salamov A.A."/>
            <person name="Bradshaw R.E."/>
            <person name="Ciuffetti L."/>
            <person name="Hamelin R.C."/>
            <person name="Kema G.H.J."/>
            <person name="Lawrence C."/>
            <person name="Scott J.A."/>
            <person name="Spatafora J.W."/>
            <person name="Turgeon B.G."/>
            <person name="de Wit P.J.G.M."/>
            <person name="Zhong S."/>
            <person name="Goodwin S.B."/>
            <person name="Grigoriev I.V."/>
        </authorList>
    </citation>
    <scope>NUCLEOTIDE SEQUENCE [LARGE SCALE GENOMIC DNA]</scope>
    <source>
        <strain evidence="4 5">SO2202</strain>
    </source>
</reference>
<feature type="repeat" description="ANK" evidence="2">
    <location>
        <begin position="881"/>
        <end position="906"/>
    </location>
</feature>
<dbReference type="PANTHER" id="PTHR10039">
    <property type="entry name" value="AMELOGENIN"/>
    <property type="match status" value="1"/>
</dbReference>
<dbReference type="STRING" id="692275.M3B1X1"/>
<dbReference type="GeneID" id="27906838"/>
<feature type="repeat" description="ANK" evidence="2">
    <location>
        <begin position="850"/>
        <end position="882"/>
    </location>
</feature>
<dbReference type="SUPFAM" id="SSF48403">
    <property type="entry name" value="Ankyrin repeat"/>
    <property type="match status" value="1"/>
</dbReference>
<dbReference type="RefSeq" id="XP_016761913.1">
    <property type="nucleotide sequence ID" value="XM_016909701.1"/>
</dbReference>
<dbReference type="Gene3D" id="3.40.50.300">
    <property type="entry name" value="P-loop containing nucleotide triphosphate hydrolases"/>
    <property type="match status" value="1"/>
</dbReference>
<dbReference type="OMA" id="IVQIFLE"/>
<feature type="repeat" description="ANK" evidence="2">
    <location>
        <begin position="1110"/>
        <end position="1142"/>
    </location>
</feature>
<dbReference type="InterPro" id="IPR002110">
    <property type="entry name" value="Ankyrin_rpt"/>
</dbReference>
<dbReference type="InterPro" id="IPR056884">
    <property type="entry name" value="NPHP3-like_N"/>
</dbReference>
<dbReference type="InterPro" id="IPR027417">
    <property type="entry name" value="P-loop_NTPase"/>
</dbReference>
<dbReference type="PANTHER" id="PTHR10039:SF5">
    <property type="entry name" value="NACHT DOMAIN-CONTAINING PROTEIN"/>
    <property type="match status" value="1"/>
</dbReference>
<keyword evidence="2" id="KW-0040">ANK repeat</keyword>
<dbReference type="AlphaFoldDB" id="M3B1X1"/>
<dbReference type="SMART" id="SM00248">
    <property type="entry name" value="ANK"/>
    <property type="match status" value="6"/>
</dbReference>
<dbReference type="PROSITE" id="PS50297">
    <property type="entry name" value="ANK_REP_REGION"/>
    <property type="match status" value="3"/>
</dbReference>
<keyword evidence="1" id="KW-0677">Repeat</keyword>
<dbReference type="InterPro" id="IPR029058">
    <property type="entry name" value="AB_hydrolase_fold"/>
</dbReference>
<dbReference type="Gene3D" id="1.25.40.20">
    <property type="entry name" value="Ankyrin repeat-containing domain"/>
    <property type="match status" value="2"/>
</dbReference>
<sequence length="1161" mass="130346">MQPDEAWTATATAGDQDSVNWLVDGTMLPKLVPDARIMRYDYESSWFGAEASHHRVTALSKRFLLALKRKRKTYPTRPIIFIAHCFGGLVIVKALLDAIDDKKSWPNIWESTVGIVFLGTPFRGADGINQHQMLEAACFGNPYNRMQKESSKIYEIGNEFLQHLVDRFTTVNTSIDTRCFWELKSTTITPGTQQLPHTFVVSEASGCLDTTTNTGKYSLNRDHFNMTKFADASDEDFLTLGDIIAEMADKAHMMTFKKGLDIRLSFGADAGNSTSLEARSDAMQSYLQSLGSCNNCAENIMEASVQTLGWIWEDPDIATWLKDGTSQLWVTGKPGSGKSVMMKELFLTLQRRSSNTGENLITVCHFFNNCGKPTEKSFIGMLQCFLYQILEQAPDVLPLVAMELRISVSRQRNLDGTWSQRSLQAAMEKIISYGLNGRRLFLFTDGLDECDKTTNFLYNFFHDLLELRLATGGHIHVCCATRFLANDSIASQMRCIPMHERNASDIINYIAKEWAVEIADDEELADIRDQIISRADGVFLWVQIVLERLSQGLRDGNNVFELSESLQSIPGQLSDLYDTMLKGIRDDYTDEMLAILSIVLCASRPLTLLEFRYILALCNHSFHDQEAVENGNTFIKTDDILMRRLRSRCGGLADVCSPVETMTVSKVIQFMHQSVKDHLLSHDRVPGSKLPRPEDLFELGHRLLTIASLNYLMLQDLEGVPSHLSSSLNLDHHEELQELAEQYPLLEYCSNNWTHHYHESEHTGTPQWQALEKFCDLNASAWSTWCTVRNWQLHRQKYADYHFLTIAGDINIEVLIEVMRETEPSVLEIAVQHDFLHFVRRQLEAGDTVNDEALMQLAAMKGHAAMVELLIEHGASLFPREGITPLVIACMMGHTKVAKKLLECGAARDPLELYQPIAVAAGLGNADMIELLYQHDPETFMNGATRHYALGQILIKNIMRMIFAYGGDMGELDEAHFDELSLSEKRQSTETAIGLLTTDGINSEHFGRTFPWLLWFLTAGRESIVEMLLERDVDFSVTGADGSTFFLIAAFASTGQALQTLFKHDPQLAFAVSAMHSTTLHAAAANADIRPLQFLLAEVPSLDINAQNDYQETPLHIAAKHGLDAHIAAVVNSGADVMLLDNMQRYPLHLAVGNSNITNIR</sequence>
<protein>
    <submittedName>
        <fullName evidence="4">Ankyrin</fullName>
    </submittedName>
</protein>
<name>M3B1X1_SPHMS</name>
<dbReference type="PROSITE" id="PS50088">
    <property type="entry name" value="ANK_REPEAT"/>
    <property type="match status" value="3"/>
</dbReference>
<dbReference type="EMBL" id="KB456263">
    <property type="protein sequence ID" value="EMF13792.1"/>
    <property type="molecule type" value="Genomic_DNA"/>
</dbReference>
<evidence type="ECO:0000256" key="2">
    <source>
        <dbReference type="PROSITE-ProRule" id="PRU00023"/>
    </source>
</evidence>
<dbReference type="Pfam" id="PF12796">
    <property type="entry name" value="Ank_2"/>
    <property type="match status" value="2"/>
</dbReference>
<dbReference type="Pfam" id="PF24883">
    <property type="entry name" value="NPHP3_N"/>
    <property type="match status" value="1"/>
</dbReference>
<feature type="non-terminal residue" evidence="4">
    <location>
        <position position="1161"/>
    </location>
</feature>
<dbReference type="Gene3D" id="3.40.50.1820">
    <property type="entry name" value="alpha/beta hydrolase"/>
    <property type="match status" value="1"/>
</dbReference>
<dbReference type="eggNOG" id="KOG4177">
    <property type="taxonomic scope" value="Eukaryota"/>
</dbReference>
<evidence type="ECO:0000313" key="4">
    <source>
        <dbReference type="EMBL" id="EMF13792.1"/>
    </source>
</evidence>
<evidence type="ECO:0000256" key="1">
    <source>
        <dbReference type="ARBA" id="ARBA00022737"/>
    </source>
</evidence>
<dbReference type="SUPFAM" id="SSF52540">
    <property type="entry name" value="P-loop containing nucleoside triphosphate hydrolases"/>
    <property type="match status" value="1"/>
</dbReference>
<dbReference type="OrthoDB" id="443402at2759"/>
<evidence type="ECO:0000313" key="5">
    <source>
        <dbReference type="Proteomes" id="UP000016931"/>
    </source>
</evidence>
<evidence type="ECO:0000259" key="3">
    <source>
        <dbReference type="Pfam" id="PF24883"/>
    </source>
</evidence>
<organism evidence="4 5">
    <name type="scientific">Sphaerulina musiva (strain SO2202)</name>
    <name type="common">Poplar stem canker fungus</name>
    <name type="synonym">Septoria musiva</name>
    <dbReference type="NCBI Taxonomy" id="692275"/>
    <lineage>
        <taxon>Eukaryota</taxon>
        <taxon>Fungi</taxon>
        <taxon>Dikarya</taxon>
        <taxon>Ascomycota</taxon>
        <taxon>Pezizomycotina</taxon>
        <taxon>Dothideomycetes</taxon>
        <taxon>Dothideomycetidae</taxon>
        <taxon>Mycosphaerellales</taxon>
        <taxon>Mycosphaerellaceae</taxon>
        <taxon>Sphaerulina</taxon>
    </lineage>
</organism>
<dbReference type="HOGENOM" id="CLU_000288_34_1_1"/>
<dbReference type="InterPro" id="IPR036770">
    <property type="entry name" value="Ankyrin_rpt-contain_sf"/>
</dbReference>